<protein>
    <submittedName>
        <fullName evidence="2">Uncharacterized protein</fullName>
    </submittedName>
</protein>
<reference evidence="2 3" key="1">
    <citation type="submission" date="2017-04" db="EMBL/GenBank/DDBJ databases">
        <authorList>
            <person name="Criscuolo A."/>
        </authorList>
    </citation>
    <scope>NUCLEOTIDE SEQUENCE [LARGE SCALE GENOMIC DNA]</scope>
    <source>
        <strain evidence="2">16-00174</strain>
    </source>
</reference>
<gene>
    <name evidence="2" type="ORF">BACERE00174_01217</name>
</gene>
<name>A0A7D8H840_9BACI</name>
<feature type="transmembrane region" description="Helical" evidence="1">
    <location>
        <begin position="42"/>
        <end position="64"/>
    </location>
</feature>
<accession>A0A7D8H840</accession>
<dbReference type="AlphaFoldDB" id="A0A7D8H840"/>
<dbReference type="Proteomes" id="UP000194422">
    <property type="component" value="Unassembled WGS sequence"/>
</dbReference>
<sequence length="67" mass="7061">MTVTWKESVKVAPPGIVPIGKATRESTFCKMPLSVTEPGVNIVPFGSGSVSCTLVAAVFPLFVIRIV</sequence>
<evidence type="ECO:0000313" key="2">
    <source>
        <dbReference type="EMBL" id="SMD74438.1"/>
    </source>
</evidence>
<organism evidence="2 3">
    <name type="scientific">Bacillus paranthracis</name>
    <dbReference type="NCBI Taxonomy" id="2026186"/>
    <lineage>
        <taxon>Bacteria</taxon>
        <taxon>Bacillati</taxon>
        <taxon>Bacillota</taxon>
        <taxon>Bacilli</taxon>
        <taxon>Bacillales</taxon>
        <taxon>Bacillaceae</taxon>
        <taxon>Bacillus</taxon>
        <taxon>Bacillus cereus group</taxon>
    </lineage>
</organism>
<evidence type="ECO:0000256" key="1">
    <source>
        <dbReference type="SAM" id="Phobius"/>
    </source>
</evidence>
<comment type="caution">
    <text evidence="2">The sequence shown here is derived from an EMBL/GenBank/DDBJ whole genome shotgun (WGS) entry which is preliminary data.</text>
</comment>
<proteinExistence type="predicted"/>
<keyword evidence="1" id="KW-0812">Transmembrane</keyword>
<keyword evidence="1" id="KW-1133">Transmembrane helix</keyword>
<dbReference type="EMBL" id="FWYW01000053">
    <property type="protein sequence ID" value="SMD74438.1"/>
    <property type="molecule type" value="Genomic_DNA"/>
</dbReference>
<evidence type="ECO:0000313" key="3">
    <source>
        <dbReference type="Proteomes" id="UP000194422"/>
    </source>
</evidence>
<keyword evidence="1" id="KW-0472">Membrane</keyword>